<evidence type="ECO:0000313" key="2">
    <source>
        <dbReference type="EMBL" id="EFC44864.1"/>
    </source>
</evidence>
<dbReference type="EMBL" id="GG738866">
    <property type="protein sequence ID" value="EFC44864.1"/>
    <property type="molecule type" value="Genomic_DNA"/>
</dbReference>
<accession>D2VEE7</accession>
<dbReference type="InterPro" id="IPR000210">
    <property type="entry name" value="BTB/POZ_dom"/>
</dbReference>
<protein>
    <submittedName>
        <fullName evidence="2">Predicted protein</fullName>
    </submittedName>
</protein>
<dbReference type="Pfam" id="PF00651">
    <property type="entry name" value="BTB"/>
    <property type="match status" value="1"/>
</dbReference>
<evidence type="ECO:0000259" key="1">
    <source>
        <dbReference type="PROSITE" id="PS50097"/>
    </source>
</evidence>
<dbReference type="InterPro" id="IPR011333">
    <property type="entry name" value="SKP1/BTB/POZ_sf"/>
</dbReference>
<sequence length="329" mass="39343">MFGFVANNDQYMSLTFAEECKGKSFEEWRWEFYSVFEKDRKEERDGLLVAEYLQTRKFRKVPLTLESNNNLPLLFDSSFSTEYFTLPTSEEENETPRVKELIITDGYRSFFNNDLYSDFTIKFMKQGKEINSLKVHKMVLAENSDFFKNMFSLGMIESNSNELIVDLEEEKEYAFVRMIQSIYDPTILFRDMFLNYELILLFDKYGFDTHKRTLIRNVLATRDNISFFQYMFNNLFVYEIVVDGHSNELIQAINRNPNVLASYRDLAPDLLVRYSKKSFLNEFQWNTFSFLYSAVEDKHLKEECFAIAQRKFSTPLDFKVRRQFSNWKD</sequence>
<dbReference type="KEGG" id="ngr:NAEGRDRAFT_67252"/>
<feature type="domain" description="BTB" evidence="1">
    <location>
        <begin position="117"/>
        <end position="191"/>
    </location>
</feature>
<dbReference type="Gene3D" id="3.30.710.10">
    <property type="entry name" value="Potassium Channel Kv1.1, Chain A"/>
    <property type="match status" value="1"/>
</dbReference>
<dbReference type="PROSITE" id="PS50097">
    <property type="entry name" value="BTB"/>
    <property type="match status" value="1"/>
</dbReference>
<gene>
    <name evidence="2" type="ORF">NAEGRDRAFT_67252</name>
</gene>
<dbReference type="Proteomes" id="UP000006671">
    <property type="component" value="Unassembled WGS sequence"/>
</dbReference>
<dbReference type="InParanoid" id="D2VEE7"/>
<dbReference type="RefSeq" id="XP_002677608.1">
    <property type="nucleotide sequence ID" value="XM_002677562.1"/>
</dbReference>
<dbReference type="CDD" id="cd18186">
    <property type="entry name" value="BTB_POZ_ZBTB_KLHL-like"/>
    <property type="match status" value="1"/>
</dbReference>
<dbReference type="GeneID" id="8848322"/>
<reference evidence="2 3" key="1">
    <citation type="journal article" date="2010" name="Cell">
        <title>The genome of Naegleria gruberi illuminates early eukaryotic versatility.</title>
        <authorList>
            <person name="Fritz-Laylin L.K."/>
            <person name="Prochnik S.E."/>
            <person name="Ginger M.L."/>
            <person name="Dacks J.B."/>
            <person name="Carpenter M.L."/>
            <person name="Field M.C."/>
            <person name="Kuo A."/>
            <person name="Paredez A."/>
            <person name="Chapman J."/>
            <person name="Pham J."/>
            <person name="Shu S."/>
            <person name="Neupane R."/>
            <person name="Cipriano M."/>
            <person name="Mancuso J."/>
            <person name="Tu H."/>
            <person name="Salamov A."/>
            <person name="Lindquist E."/>
            <person name="Shapiro H."/>
            <person name="Lucas S."/>
            <person name="Grigoriev I.V."/>
            <person name="Cande W.Z."/>
            <person name="Fulton C."/>
            <person name="Rokhsar D.S."/>
            <person name="Dawson S.C."/>
        </authorList>
    </citation>
    <scope>NUCLEOTIDE SEQUENCE [LARGE SCALE GENOMIC DNA]</scope>
    <source>
        <strain evidence="2 3">NEG-M</strain>
    </source>
</reference>
<name>D2VEE7_NAEGR</name>
<evidence type="ECO:0000313" key="3">
    <source>
        <dbReference type="Proteomes" id="UP000006671"/>
    </source>
</evidence>
<dbReference type="OrthoDB" id="194443at2759"/>
<dbReference type="AlphaFoldDB" id="D2VEE7"/>
<dbReference type="VEuPathDB" id="AmoebaDB:NAEGRDRAFT_67252"/>
<keyword evidence="3" id="KW-1185">Reference proteome</keyword>
<organism evidence="3">
    <name type="scientific">Naegleria gruberi</name>
    <name type="common">Amoeba</name>
    <dbReference type="NCBI Taxonomy" id="5762"/>
    <lineage>
        <taxon>Eukaryota</taxon>
        <taxon>Discoba</taxon>
        <taxon>Heterolobosea</taxon>
        <taxon>Tetramitia</taxon>
        <taxon>Eutetramitia</taxon>
        <taxon>Vahlkampfiidae</taxon>
        <taxon>Naegleria</taxon>
    </lineage>
</organism>
<proteinExistence type="predicted"/>
<dbReference type="SUPFAM" id="SSF54695">
    <property type="entry name" value="POZ domain"/>
    <property type="match status" value="1"/>
</dbReference>